<dbReference type="Pfam" id="PF01370">
    <property type="entry name" value="Epimerase"/>
    <property type="match status" value="1"/>
</dbReference>
<dbReference type="SUPFAM" id="SSF51735">
    <property type="entry name" value="NAD(P)-binding Rossmann-fold domains"/>
    <property type="match status" value="1"/>
</dbReference>
<feature type="domain" description="Capsular polysaccharide assembling protein CapF C-terminal" evidence="2">
    <location>
        <begin position="280"/>
        <end position="389"/>
    </location>
</feature>
<evidence type="ECO:0000313" key="3">
    <source>
        <dbReference type="EMBL" id="TLD40094.1"/>
    </source>
</evidence>
<feature type="domain" description="NAD-dependent epimerase/dehydratase" evidence="1">
    <location>
        <begin position="4"/>
        <end position="187"/>
    </location>
</feature>
<sequence>MKNVLITGSKGFIGKNLTEALRRNNDVVIKTFDADDDLGLLESHLRDVDFIYHLAGINRPQNPAEFETGNAQSTASIVEILNKTGRNVPILLTSSIQAERDNPYGKSKKAAEDILADYKKKTGAPIYVYRLPGVFGKWSRPNYNTVVATFCHNIARGFEINISDPDYEIELVYIDDVMRHFTGHLDHNPPQPIPLIKGVKEQSAPPVGEARDEGDTCFYKIDRTFKVTLGELAAKIYNLRDMRKTLNVPDLSDYFMRCLHATYLSFLDTRDFSYPMDIKTDNRGSLFELIKSEHFGQIFVSKTYKGITRGNHYHDSKIEKFCVIQGKAAIRFRNILNKDVIEYLVSDEKIEVVDIPPGYTHHIENLSDGEMIVLFWANQIFNPDKPDTYFEAV</sequence>
<proteinExistence type="predicted"/>
<dbReference type="Proteomes" id="UP000319783">
    <property type="component" value="Unassembled WGS sequence"/>
</dbReference>
<dbReference type="SUPFAM" id="SSF51182">
    <property type="entry name" value="RmlC-like cupins"/>
    <property type="match status" value="1"/>
</dbReference>
<reference evidence="3 4" key="1">
    <citation type="submission" date="2019-04" db="EMBL/GenBank/DDBJ databases">
        <title>Genome of a novel bacterium Candidatus Jettenia ecosi reconstructed from metagenome of an anammox bioreactor.</title>
        <authorList>
            <person name="Mardanov A.V."/>
            <person name="Beletsky A.V."/>
            <person name="Ravin N.V."/>
            <person name="Botchkova E.A."/>
            <person name="Litti Y.V."/>
            <person name="Nozhevnikova A.N."/>
        </authorList>
    </citation>
    <scope>NUCLEOTIDE SEQUENCE [LARGE SCALE GENOMIC DNA]</scope>
    <source>
        <strain evidence="3">J2</strain>
    </source>
</reference>
<organism evidence="3 4">
    <name type="scientific">Candidatus Jettenia ecosi</name>
    <dbReference type="NCBI Taxonomy" id="2494326"/>
    <lineage>
        <taxon>Bacteria</taxon>
        <taxon>Pseudomonadati</taxon>
        <taxon>Planctomycetota</taxon>
        <taxon>Candidatus Brocadiia</taxon>
        <taxon>Candidatus Brocadiales</taxon>
        <taxon>Candidatus Brocadiaceae</taxon>
        <taxon>Candidatus Jettenia</taxon>
    </lineage>
</organism>
<evidence type="ECO:0000313" key="4">
    <source>
        <dbReference type="Proteomes" id="UP000319783"/>
    </source>
</evidence>
<dbReference type="Pfam" id="PF14667">
    <property type="entry name" value="Polysacc_synt_C"/>
    <property type="match status" value="1"/>
</dbReference>
<dbReference type="InterPro" id="IPR011051">
    <property type="entry name" value="RmlC_Cupin_sf"/>
</dbReference>
<accession>A0A533Q691</accession>
<name>A0A533Q691_9BACT</name>
<evidence type="ECO:0000259" key="2">
    <source>
        <dbReference type="Pfam" id="PF14667"/>
    </source>
</evidence>
<dbReference type="Gene3D" id="2.60.120.10">
    <property type="entry name" value="Jelly Rolls"/>
    <property type="match status" value="1"/>
</dbReference>
<dbReference type="PANTHER" id="PTHR43245">
    <property type="entry name" value="BIFUNCTIONAL POLYMYXIN RESISTANCE PROTEIN ARNA"/>
    <property type="match status" value="1"/>
</dbReference>
<dbReference type="InterPro" id="IPR036291">
    <property type="entry name" value="NAD(P)-bd_dom_sf"/>
</dbReference>
<dbReference type="InterPro" id="IPR001509">
    <property type="entry name" value="Epimerase_deHydtase"/>
</dbReference>
<dbReference type="InterPro" id="IPR029303">
    <property type="entry name" value="CapF_C"/>
</dbReference>
<evidence type="ECO:0000259" key="1">
    <source>
        <dbReference type="Pfam" id="PF01370"/>
    </source>
</evidence>
<dbReference type="EMBL" id="SULG01000133">
    <property type="protein sequence ID" value="TLD40094.1"/>
    <property type="molecule type" value="Genomic_DNA"/>
</dbReference>
<dbReference type="InterPro" id="IPR050177">
    <property type="entry name" value="Lipid_A_modif_metabolic_enz"/>
</dbReference>
<comment type="caution">
    <text evidence="3">The sequence shown here is derived from an EMBL/GenBank/DDBJ whole genome shotgun (WGS) entry which is preliminary data.</text>
</comment>
<dbReference type="Gene3D" id="3.40.50.720">
    <property type="entry name" value="NAD(P)-binding Rossmann-like Domain"/>
    <property type="match status" value="1"/>
</dbReference>
<dbReference type="CDD" id="cd07007">
    <property type="entry name" value="cupin_CapF-like_C"/>
    <property type="match status" value="1"/>
</dbReference>
<dbReference type="InterPro" id="IPR014710">
    <property type="entry name" value="RmlC-like_jellyroll"/>
</dbReference>
<protein>
    <submittedName>
        <fullName evidence="3">Capsular polysaccharide synthesis enzyme Cap5F</fullName>
    </submittedName>
</protein>
<gene>
    <name evidence="3" type="ORF">JETT_3639</name>
</gene>
<dbReference type="AlphaFoldDB" id="A0A533Q691"/>
<dbReference type="PANTHER" id="PTHR43245:SF55">
    <property type="entry name" value="NAD(P)-BINDING DOMAIN-CONTAINING PROTEIN"/>
    <property type="match status" value="1"/>
</dbReference>